<dbReference type="Proteomes" id="UP000824469">
    <property type="component" value="Unassembled WGS sequence"/>
</dbReference>
<feature type="non-terminal residue" evidence="2">
    <location>
        <position position="52"/>
    </location>
</feature>
<accession>A0AA38G5Y9</accession>
<evidence type="ECO:0000313" key="2">
    <source>
        <dbReference type="EMBL" id="KAH9317379.1"/>
    </source>
</evidence>
<name>A0AA38G5Y9_TAXCH</name>
<gene>
    <name evidence="2" type="ORF">KI387_019148</name>
</gene>
<dbReference type="AlphaFoldDB" id="A0AA38G5Y9"/>
<organism evidence="2 3">
    <name type="scientific">Taxus chinensis</name>
    <name type="common">Chinese yew</name>
    <name type="synonym">Taxus wallichiana var. chinensis</name>
    <dbReference type="NCBI Taxonomy" id="29808"/>
    <lineage>
        <taxon>Eukaryota</taxon>
        <taxon>Viridiplantae</taxon>
        <taxon>Streptophyta</taxon>
        <taxon>Embryophyta</taxon>
        <taxon>Tracheophyta</taxon>
        <taxon>Spermatophyta</taxon>
        <taxon>Pinopsida</taxon>
        <taxon>Pinidae</taxon>
        <taxon>Conifers II</taxon>
        <taxon>Cupressales</taxon>
        <taxon>Taxaceae</taxon>
        <taxon>Taxus</taxon>
    </lineage>
</organism>
<feature type="region of interest" description="Disordered" evidence="1">
    <location>
        <begin position="1"/>
        <end position="33"/>
    </location>
</feature>
<proteinExistence type="predicted"/>
<keyword evidence="3" id="KW-1185">Reference proteome</keyword>
<evidence type="ECO:0000256" key="1">
    <source>
        <dbReference type="SAM" id="MobiDB-lite"/>
    </source>
</evidence>
<evidence type="ECO:0000313" key="3">
    <source>
        <dbReference type="Proteomes" id="UP000824469"/>
    </source>
</evidence>
<sequence length="52" mass="5758">IHEAIDHGVCQTSLASSSKNDDHHYEERTDGGVRGRGFHGGFVVMVTMEEEE</sequence>
<reference evidence="2 3" key="1">
    <citation type="journal article" date="2021" name="Nat. Plants">
        <title>The Taxus genome provides insights into paclitaxel biosynthesis.</title>
        <authorList>
            <person name="Xiong X."/>
            <person name="Gou J."/>
            <person name="Liao Q."/>
            <person name="Li Y."/>
            <person name="Zhou Q."/>
            <person name="Bi G."/>
            <person name="Li C."/>
            <person name="Du R."/>
            <person name="Wang X."/>
            <person name="Sun T."/>
            <person name="Guo L."/>
            <person name="Liang H."/>
            <person name="Lu P."/>
            <person name="Wu Y."/>
            <person name="Zhang Z."/>
            <person name="Ro D.K."/>
            <person name="Shang Y."/>
            <person name="Huang S."/>
            <person name="Yan J."/>
        </authorList>
    </citation>
    <scope>NUCLEOTIDE SEQUENCE [LARGE SCALE GENOMIC DNA]</scope>
    <source>
        <strain evidence="2">Ta-2019</strain>
    </source>
</reference>
<dbReference type="EMBL" id="JAHRHJ020000004">
    <property type="protein sequence ID" value="KAH9317379.1"/>
    <property type="molecule type" value="Genomic_DNA"/>
</dbReference>
<comment type="caution">
    <text evidence="2">The sequence shown here is derived from an EMBL/GenBank/DDBJ whole genome shotgun (WGS) entry which is preliminary data.</text>
</comment>
<feature type="compositionally biased region" description="Basic and acidic residues" evidence="1">
    <location>
        <begin position="19"/>
        <end position="33"/>
    </location>
</feature>
<protein>
    <submittedName>
        <fullName evidence="2">Uncharacterized protein</fullName>
    </submittedName>
</protein>
<feature type="non-terminal residue" evidence="2">
    <location>
        <position position="1"/>
    </location>
</feature>